<reference evidence="4" key="1">
    <citation type="journal article" date="2013" name="Int. J. Syst. Evol. Microbiol.">
        <title>Polycladomyces abyssicola gen. nov., sp. nov., a thermophilic filamentous bacterium isolated from hemipelagic sediment.</title>
        <authorList>
            <person name="Tsubouchi T."/>
            <person name="Shimane Y."/>
            <person name="Mori K."/>
            <person name="Usui K."/>
            <person name="Hiraki T."/>
            <person name="Tame A."/>
            <person name="Uematsu K."/>
            <person name="Maruyama T."/>
            <person name="Hatada Y."/>
        </authorList>
    </citation>
    <scope>NUCLEOTIDE SEQUENCE</scope>
    <source>
        <strain evidence="4">JIR-001</strain>
    </source>
</reference>
<dbReference type="PROSITE" id="PS50977">
    <property type="entry name" value="HTH_TETR_2"/>
    <property type="match status" value="1"/>
</dbReference>
<name>A0A8D5UGS8_9BACL</name>
<dbReference type="PANTHER" id="PTHR43479:SF11">
    <property type="entry name" value="ACREF_ENVCD OPERON REPRESSOR-RELATED"/>
    <property type="match status" value="1"/>
</dbReference>
<evidence type="ECO:0000313" key="4">
    <source>
        <dbReference type="EMBL" id="BCU81908.1"/>
    </source>
</evidence>
<dbReference type="PANTHER" id="PTHR43479">
    <property type="entry name" value="ACREF/ENVCD OPERON REPRESSOR-RELATED"/>
    <property type="match status" value="1"/>
</dbReference>
<dbReference type="SUPFAM" id="SSF46689">
    <property type="entry name" value="Homeodomain-like"/>
    <property type="match status" value="1"/>
</dbReference>
<dbReference type="InterPro" id="IPR001647">
    <property type="entry name" value="HTH_TetR"/>
</dbReference>
<dbReference type="KEGG" id="pabs:JIR001_16910"/>
<sequence length="209" mass="23607">MQPLLFTTKMPQHARDKILFAALQLFTSKGFQESSILEVVETARVSKTTFYNFFRNKEDLLVRLFEQLAEEILDEVQRAVREEKQATYKGFAGIRRYLQLCTERDSVARLLLITSAGVSGEVEAVRRKAHARFARLFQQTAQEVMPERVSEAEIQVVSKAMVGAINEVVIQRVADGSEEMDIDHLARLLNRIVVSSFTNLTAGLSIPSS</sequence>
<dbReference type="InterPro" id="IPR050624">
    <property type="entry name" value="HTH-type_Tx_Regulator"/>
</dbReference>
<dbReference type="InterPro" id="IPR023772">
    <property type="entry name" value="DNA-bd_HTH_TetR-type_CS"/>
</dbReference>
<protein>
    <submittedName>
        <fullName evidence="4">Transcriptional regulator</fullName>
    </submittedName>
</protein>
<evidence type="ECO:0000313" key="5">
    <source>
        <dbReference type="Proteomes" id="UP000677436"/>
    </source>
</evidence>
<dbReference type="InterPro" id="IPR009057">
    <property type="entry name" value="Homeodomain-like_sf"/>
</dbReference>
<dbReference type="AlphaFoldDB" id="A0A8D5UGS8"/>
<evidence type="ECO:0000256" key="1">
    <source>
        <dbReference type="ARBA" id="ARBA00023125"/>
    </source>
</evidence>
<accession>A0A8D5UGS8</accession>
<dbReference type="Gene3D" id="1.10.10.60">
    <property type="entry name" value="Homeodomain-like"/>
    <property type="match status" value="1"/>
</dbReference>
<reference evidence="4" key="2">
    <citation type="journal article" date="2021" name="Microbiol. Resour. Announc.">
        <title>Complete Genome Sequence of Polycladomyces abyssicola JIR-001T, Isolated from Hemipelagic Sediment in Deep Seawater.</title>
        <authorList>
            <person name="Tsubouchi T."/>
            <person name="Kaneko Y."/>
        </authorList>
    </citation>
    <scope>NUCLEOTIDE SEQUENCE</scope>
    <source>
        <strain evidence="4">JIR-001</strain>
    </source>
</reference>
<dbReference type="Pfam" id="PF00440">
    <property type="entry name" value="TetR_N"/>
    <property type="match status" value="1"/>
</dbReference>
<dbReference type="PROSITE" id="PS01081">
    <property type="entry name" value="HTH_TETR_1"/>
    <property type="match status" value="1"/>
</dbReference>
<organism evidence="4 5">
    <name type="scientific">Polycladomyces abyssicola</name>
    <dbReference type="NCBI Taxonomy" id="1125966"/>
    <lineage>
        <taxon>Bacteria</taxon>
        <taxon>Bacillati</taxon>
        <taxon>Bacillota</taxon>
        <taxon>Bacilli</taxon>
        <taxon>Bacillales</taxon>
        <taxon>Thermoactinomycetaceae</taxon>
        <taxon>Polycladomyces</taxon>
    </lineage>
</organism>
<feature type="domain" description="HTH tetR-type" evidence="3">
    <location>
        <begin position="12"/>
        <end position="72"/>
    </location>
</feature>
<keyword evidence="1 2" id="KW-0238">DNA-binding</keyword>
<proteinExistence type="predicted"/>
<dbReference type="GO" id="GO:0003677">
    <property type="term" value="F:DNA binding"/>
    <property type="evidence" value="ECO:0007669"/>
    <property type="project" value="UniProtKB-UniRule"/>
</dbReference>
<evidence type="ECO:0000259" key="3">
    <source>
        <dbReference type="PROSITE" id="PS50977"/>
    </source>
</evidence>
<keyword evidence="5" id="KW-1185">Reference proteome</keyword>
<feature type="DNA-binding region" description="H-T-H motif" evidence="2">
    <location>
        <begin position="35"/>
        <end position="54"/>
    </location>
</feature>
<gene>
    <name evidence="4" type="primary">tetR</name>
    <name evidence="4" type="ORF">JIR001_16910</name>
</gene>
<dbReference type="RefSeq" id="WP_212772324.1">
    <property type="nucleotide sequence ID" value="NZ_AP024601.1"/>
</dbReference>
<dbReference type="Gene3D" id="1.10.357.10">
    <property type="entry name" value="Tetracycline Repressor, domain 2"/>
    <property type="match status" value="1"/>
</dbReference>
<evidence type="ECO:0000256" key="2">
    <source>
        <dbReference type="PROSITE-ProRule" id="PRU00335"/>
    </source>
</evidence>
<dbReference type="PRINTS" id="PR00455">
    <property type="entry name" value="HTHTETR"/>
</dbReference>
<dbReference type="Proteomes" id="UP000677436">
    <property type="component" value="Chromosome"/>
</dbReference>
<dbReference type="EMBL" id="AP024601">
    <property type="protein sequence ID" value="BCU81908.1"/>
    <property type="molecule type" value="Genomic_DNA"/>
</dbReference>